<comment type="caution">
    <text evidence="2">The sequence shown here is derived from an EMBL/GenBank/DDBJ whole genome shotgun (WGS) entry which is preliminary data.</text>
</comment>
<protein>
    <recommendedName>
        <fullName evidence="4">HupE / UreJ protein</fullName>
    </recommendedName>
</protein>
<dbReference type="Proteomes" id="UP001195903">
    <property type="component" value="Unassembled WGS sequence"/>
</dbReference>
<organism evidence="2 3">
    <name type="scientific">Shewanella jiangmenensis</name>
    <dbReference type="NCBI Taxonomy" id="2837387"/>
    <lineage>
        <taxon>Bacteria</taxon>
        <taxon>Pseudomonadati</taxon>
        <taxon>Pseudomonadota</taxon>
        <taxon>Gammaproteobacteria</taxon>
        <taxon>Alteromonadales</taxon>
        <taxon>Shewanellaceae</taxon>
        <taxon>Shewanella</taxon>
    </lineage>
</organism>
<sequence length="52" mass="5729">MKSLLPLLLFTPLAMAHEGHGGIGLYHHFMDALPALALIAVVAGVWWVKRHK</sequence>
<feature type="transmembrane region" description="Helical" evidence="1">
    <location>
        <begin position="26"/>
        <end position="48"/>
    </location>
</feature>
<dbReference type="EMBL" id="JAHEPS010000001">
    <property type="protein sequence ID" value="MBT1443124.1"/>
    <property type="molecule type" value="Genomic_DNA"/>
</dbReference>
<dbReference type="RefSeq" id="WP_214505324.1">
    <property type="nucleotide sequence ID" value="NZ_JAHEPS010000001.1"/>
</dbReference>
<keyword evidence="1" id="KW-0812">Transmembrane</keyword>
<evidence type="ECO:0000313" key="3">
    <source>
        <dbReference type="Proteomes" id="UP001195903"/>
    </source>
</evidence>
<evidence type="ECO:0000313" key="2">
    <source>
        <dbReference type="EMBL" id="MBT1443124.1"/>
    </source>
</evidence>
<evidence type="ECO:0008006" key="4">
    <source>
        <dbReference type="Google" id="ProtNLM"/>
    </source>
</evidence>
<proteinExistence type="predicted"/>
<accession>A0ABS5UYD0</accession>
<gene>
    <name evidence="2" type="ORF">KJI95_01090</name>
</gene>
<evidence type="ECO:0000256" key="1">
    <source>
        <dbReference type="SAM" id="Phobius"/>
    </source>
</evidence>
<reference evidence="2 3" key="1">
    <citation type="submission" date="2021-05" db="EMBL/GenBank/DDBJ databases">
        <title>Shewanella sp. JM162201.</title>
        <authorList>
            <person name="Xu S."/>
            <person name="Li A."/>
        </authorList>
    </citation>
    <scope>NUCLEOTIDE SEQUENCE [LARGE SCALE GENOMIC DNA]</scope>
    <source>
        <strain evidence="2 3">JM162201</strain>
    </source>
</reference>
<name>A0ABS5UYD0_9GAMM</name>
<keyword evidence="1" id="KW-1133">Transmembrane helix</keyword>
<keyword evidence="1" id="KW-0472">Membrane</keyword>
<keyword evidence="3" id="KW-1185">Reference proteome</keyword>